<comment type="similarity">
    <text evidence="7">Belongs to the binding-protein-dependent transport system permease family.</text>
</comment>
<dbReference type="SUPFAM" id="SSF161098">
    <property type="entry name" value="MetI-like"/>
    <property type="match status" value="1"/>
</dbReference>
<feature type="transmembrane region" description="Helical" evidence="7">
    <location>
        <begin position="20"/>
        <end position="41"/>
    </location>
</feature>
<organism evidence="9 14">
    <name type="scientific">Ruthenibacterium lactatiformans</name>
    <dbReference type="NCBI Taxonomy" id="1550024"/>
    <lineage>
        <taxon>Bacteria</taxon>
        <taxon>Bacillati</taxon>
        <taxon>Bacillota</taxon>
        <taxon>Clostridia</taxon>
        <taxon>Eubacteriales</taxon>
        <taxon>Oscillospiraceae</taxon>
        <taxon>Ruthenibacterium</taxon>
    </lineage>
</organism>
<keyword evidence="5 7" id="KW-1133">Transmembrane helix</keyword>
<dbReference type="Proteomes" id="UP000449193">
    <property type="component" value="Unassembled WGS sequence"/>
</dbReference>
<keyword evidence="14" id="KW-1185">Reference proteome</keyword>
<reference evidence="11 16" key="4">
    <citation type="submission" date="2019-08" db="EMBL/GenBank/DDBJ databases">
        <title>In-depth cultivation of the pig gut microbiome towards novel bacterial diversity and tailored functional studies.</title>
        <authorList>
            <person name="Wylensek D."/>
            <person name="Hitch T.C.A."/>
            <person name="Clavel T."/>
        </authorList>
    </citation>
    <scope>NUCLEOTIDE SEQUENCE [LARGE SCALE GENOMIC DNA]</scope>
    <source>
        <strain evidence="11 16">WCA3-601-WT-6J</strain>
    </source>
</reference>
<dbReference type="PANTHER" id="PTHR32243">
    <property type="entry name" value="MALTOSE TRANSPORT SYSTEM PERMEASE-RELATED"/>
    <property type="match status" value="1"/>
</dbReference>
<evidence type="ECO:0000256" key="7">
    <source>
        <dbReference type="RuleBase" id="RU363032"/>
    </source>
</evidence>
<dbReference type="GeneID" id="42857369"/>
<evidence type="ECO:0000313" key="9">
    <source>
        <dbReference type="EMBL" id="KJF39397.1"/>
    </source>
</evidence>
<dbReference type="EMBL" id="VUNJ01000003">
    <property type="protein sequence ID" value="MST91109.1"/>
    <property type="molecule type" value="Genomic_DNA"/>
</dbReference>
<comment type="caution">
    <text evidence="9">The sequence shown here is derived from an EMBL/GenBank/DDBJ whole genome shotgun (WGS) entry which is preliminary data.</text>
</comment>
<feature type="domain" description="ABC transmembrane type-1" evidence="8">
    <location>
        <begin position="79"/>
        <end position="284"/>
    </location>
</feature>
<evidence type="ECO:0000256" key="6">
    <source>
        <dbReference type="ARBA" id="ARBA00023136"/>
    </source>
</evidence>
<feature type="transmembrane region" description="Helical" evidence="7">
    <location>
        <begin position="264"/>
        <end position="284"/>
    </location>
</feature>
<feature type="transmembrane region" description="Helical" evidence="7">
    <location>
        <begin position="78"/>
        <end position="102"/>
    </location>
</feature>
<dbReference type="Proteomes" id="UP000472755">
    <property type="component" value="Unassembled WGS sequence"/>
</dbReference>
<dbReference type="PATRIC" id="fig|1550024.3.peg.2821"/>
<dbReference type="Pfam" id="PF00528">
    <property type="entry name" value="BPD_transp_1"/>
    <property type="match status" value="1"/>
</dbReference>
<dbReference type="AlphaFoldDB" id="A0A0D8IXJ6"/>
<dbReference type="PANTHER" id="PTHR32243:SF24">
    <property type="entry name" value="DIACETYLCHITOBIOSE UPTAKE SYSTEM PERMEASE PROTEIN NGCG"/>
    <property type="match status" value="1"/>
</dbReference>
<dbReference type="EMBL" id="JXXK01000018">
    <property type="protein sequence ID" value="KJF39397.1"/>
    <property type="molecule type" value="Genomic_DNA"/>
</dbReference>
<evidence type="ECO:0000313" key="18">
    <source>
        <dbReference type="Proteomes" id="UP000472755"/>
    </source>
</evidence>
<evidence type="ECO:0000256" key="1">
    <source>
        <dbReference type="ARBA" id="ARBA00004651"/>
    </source>
</evidence>
<gene>
    <name evidence="10" type="ORF">ASJ35_11670</name>
    <name evidence="11" type="ORF">FYJ76_04035</name>
    <name evidence="13" type="ORF">GMD52_04365</name>
    <name evidence="12" type="ORF">GMD59_06815</name>
    <name evidence="9" type="ORF">TQ39_12375</name>
</gene>
<evidence type="ECO:0000256" key="5">
    <source>
        <dbReference type="ARBA" id="ARBA00022989"/>
    </source>
</evidence>
<dbReference type="RefSeq" id="WP_009322031.1">
    <property type="nucleotide sequence ID" value="NZ_CAOJUJ010000010.1"/>
</dbReference>
<evidence type="ECO:0000256" key="4">
    <source>
        <dbReference type="ARBA" id="ARBA00022692"/>
    </source>
</evidence>
<evidence type="ECO:0000313" key="13">
    <source>
        <dbReference type="EMBL" id="MTS50774.1"/>
    </source>
</evidence>
<evidence type="ECO:0000259" key="8">
    <source>
        <dbReference type="PROSITE" id="PS50928"/>
    </source>
</evidence>
<evidence type="ECO:0000313" key="17">
    <source>
        <dbReference type="Proteomes" id="UP000449193"/>
    </source>
</evidence>
<dbReference type="EMBL" id="WMZR01000004">
    <property type="protein sequence ID" value="MTS50774.1"/>
    <property type="molecule type" value="Genomic_DNA"/>
</dbReference>
<keyword evidence="6 7" id="KW-0472">Membrane</keyword>
<dbReference type="PROSITE" id="PS50928">
    <property type="entry name" value="ABC_TM1"/>
    <property type="match status" value="1"/>
</dbReference>
<feature type="transmembrane region" description="Helical" evidence="7">
    <location>
        <begin position="203"/>
        <end position="227"/>
    </location>
</feature>
<keyword evidence="2 7" id="KW-0813">Transport</keyword>
<dbReference type="Proteomes" id="UP000431913">
    <property type="component" value="Unassembled WGS sequence"/>
</dbReference>
<evidence type="ECO:0000313" key="15">
    <source>
        <dbReference type="Proteomes" id="UP000053433"/>
    </source>
</evidence>
<dbReference type="Proteomes" id="UP000053433">
    <property type="component" value="Unassembled WGS sequence"/>
</dbReference>
<accession>A0A0D8IXJ6</accession>
<dbReference type="InterPro" id="IPR050901">
    <property type="entry name" value="BP-dep_ABC_trans_perm"/>
</dbReference>
<name>A0A0D8IXJ6_9FIRM</name>
<reference evidence="17 18" key="3">
    <citation type="journal article" date="2019" name="Nat. Med.">
        <title>A library of human gut bacterial isolates paired with longitudinal multiomics data enables mechanistic microbiome research.</title>
        <authorList>
            <person name="Poyet M."/>
            <person name="Groussin M."/>
            <person name="Gibbons S.M."/>
            <person name="Avila-Pacheco J."/>
            <person name="Jiang X."/>
            <person name="Kearney S.M."/>
            <person name="Perrotta A.R."/>
            <person name="Berdy B."/>
            <person name="Zhao S."/>
            <person name="Lieberman T.D."/>
            <person name="Swanson P.K."/>
            <person name="Smith M."/>
            <person name="Roesemann S."/>
            <person name="Alexander J.E."/>
            <person name="Rich S.A."/>
            <person name="Livny J."/>
            <person name="Vlamakis H."/>
            <person name="Clish C."/>
            <person name="Bullock K."/>
            <person name="Deik A."/>
            <person name="Scott J."/>
            <person name="Pierce K.A."/>
            <person name="Xavier R.J."/>
            <person name="Alm E.J."/>
        </authorList>
    </citation>
    <scope>NUCLEOTIDE SEQUENCE [LARGE SCALE GENOMIC DNA]</scope>
    <source>
        <strain evidence="12 18">BIOML-A4</strain>
        <strain evidence="13 17">BIOML-A7</strain>
    </source>
</reference>
<dbReference type="GO" id="GO:0005886">
    <property type="term" value="C:plasma membrane"/>
    <property type="evidence" value="ECO:0007669"/>
    <property type="project" value="UniProtKB-SubCell"/>
</dbReference>
<evidence type="ECO:0000313" key="11">
    <source>
        <dbReference type="EMBL" id="MST91109.1"/>
    </source>
</evidence>
<accession>A0A0W7TPU2</accession>
<dbReference type="InterPro" id="IPR035906">
    <property type="entry name" value="MetI-like_sf"/>
</dbReference>
<keyword evidence="3" id="KW-1003">Cell membrane</keyword>
<reference evidence="10 15" key="2">
    <citation type="submission" date="2015-10" db="EMBL/GenBank/DDBJ databases">
        <title>A novel member of the family Ruminococcaceae isolated from human faeces.</title>
        <authorList>
            <person name="Shkoporov A.N."/>
            <person name="Chaplin A.V."/>
            <person name="Motuzova O.V."/>
            <person name="Kafarskaia L.I."/>
            <person name="Efimov B.A."/>
        </authorList>
    </citation>
    <scope>NUCLEOTIDE SEQUENCE [LARGE SCALE GENOMIC DNA]</scope>
    <source>
        <strain evidence="10 15">668</strain>
    </source>
</reference>
<feature type="transmembrane region" description="Helical" evidence="7">
    <location>
        <begin position="114"/>
        <end position="138"/>
    </location>
</feature>
<feature type="transmembrane region" description="Helical" evidence="7">
    <location>
        <begin position="158"/>
        <end position="182"/>
    </location>
</feature>
<evidence type="ECO:0000256" key="3">
    <source>
        <dbReference type="ARBA" id="ARBA00022475"/>
    </source>
</evidence>
<evidence type="ECO:0000313" key="12">
    <source>
        <dbReference type="EMBL" id="MTS26999.1"/>
    </source>
</evidence>
<reference evidence="9" key="1">
    <citation type="submission" date="2015-02" db="EMBL/GenBank/DDBJ databases">
        <title>A novel member of the family Ruminococcaceae isolated from human feces.</title>
        <authorList>
            <person name="Shkoporov A.N."/>
            <person name="Chaplin A.V."/>
            <person name="Motuzova O.V."/>
            <person name="Kafarskaia L.I."/>
            <person name="Khokhlova E.V."/>
            <person name="Efimov B.A."/>
        </authorList>
    </citation>
    <scope>NUCLEOTIDE SEQUENCE [LARGE SCALE GENOMIC DNA]</scope>
    <source>
        <strain evidence="9">585-1</strain>
    </source>
</reference>
<dbReference type="EMBL" id="LMUA01000015">
    <property type="protein sequence ID" value="KUE75856.1"/>
    <property type="molecule type" value="Genomic_DNA"/>
</dbReference>
<protein>
    <submittedName>
        <fullName evidence="9 12">ABC transporter</fullName>
    </submittedName>
    <submittedName>
        <fullName evidence="11">Carbohydrate ABC transporter permease</fullName>
    </submittedName>
</protein>
<dbReference type="InterPro" id="IPR000515">
    <property type="entry name" value="MetI-like"/>
</dbReference>
<dbReference type="EMBL" id="WMZU01000008">
    <property type="protein sequence ID" value="MTS26999.1"/>
    <property type="molecule type" value="Genomic_DNA"/>
</dbReference>
<evidence type="ECO:0000256" key="2">
    <source>
        <dbReference type="ARBA" id="ARBA00022448"/>
    </source>
</evidence>
<sequence>MNKDIKLKKSSSGDTLYRVFIYVALITLAVTIIVPVAWVFMASVKQNSEFYGNPWTLPAGFYWQNFVDAWTKARMGEYMLNSVVVTALALGILLIVALPAAYVLSRFNFRGRGFFNTAFMGGLFINVNYIVVPIFLMFVDGDKMLRKVFGTGFFLNNIFVLALVYAATALPFTIYLLSGYFATLPKAYEEAAYVDGAGYGRTMLRIIMPMAQPSIITVILFNFLSFWNEYIIAMTMLTDPNGGKTLPVGLMNLMRAQNAAAQYGQMYAGLVLVMLPTLILYICVQKKLTQGMTLGGLKG</sequence>
<evidence type="ECO:0000313" key="14">
    <source>
        <dbReference type="Proteomes" id="UP000032483"/>
    </source>
</evidence>
<dbReference type="CDD" id="cd06261">
    <property type="entry name" value="TM_PBP2"/>
    <property type="match status" value="1"/>
</dbReference>
<dbReference type="Gene3D" id="1.10.3720.10">
    <property type="entry name" value="MetI-like"/>
    <property type="match status" value="1"/>
</dbReference>
<proteinExistence type="inferred from homology"/>
<comment type="subcellular location">
    <subcellularLocation>
        <location evidence="1 7">Cell membrane</location>
        <topology evidence="1 7">Multi-pass membrane protein</topology>
    </subcellularLocation>
</comment>
<evidence type="ECO:0000313" key="16">
    <source>
        <dbReference type="Proteomes" id="UP000431913"/>
    </source>
</evidence>
<dbReference type="Proteomes" id="UP000032483">
    <property type="component" value="Unassembled WGS sequence"/>
</dbReference>
<dbReference type="GO" id="GO:0055085">
    <property type="term" value="P:transmembrane transport"/>
    <property type="evidence" value="ECO:0007669"/>
    <property type="project" value="InterPro"/>
</dbReference>
<evidence type="ECO:0000313" key="10">
    <source>
        <dbReference type="EMBL" id="KUE75856.1"/>
    </source>
</evidence>
<keyword evidence="4 7" id="KW-0812">Transmembrane</keyword>